<accession>A0A7J7P9H2</accession>
<dbReference type="EMBL" id="JACGCM010000129">
    <property type="protein sequence ID" value="KAF6175993.1"/>
    <property type="molecule type" value="Genomic_DNA"/>
</dbReference>
<dbReference type="AlphaFoldDB" id="A0A7J7P9H2"/>
<evidence type="ECO:0000313" key="1">
    <source>
        <dbReference type="EMBL" id="KAF6175738.1"/>
    </source>
</evidence>
<organism evidence="2 3">
    <name type="scientific">Kingdonia uniflora</name>
    <dbReference type="NCBI Taxonomy" id="39325"/>
    <lineage>
        <taxon>Eukaryota</taxon>
        <taxon>Viridiplantae</taxon>
        <taxon>Streptophyta</taxon>
        <taxon>Embryophyta</taxon>
        <taxon>Tracheophyta</taxon>
        <taxon>Spermatophyta</taxon>
        <taxon>Magnoliopsida</taxon>
        <taxon>Ranunculales</taxon>
        <taxon>Circaeasteraceae</taxon>
        <taxon>Kingdonia</taxon>
    </lineage>
</organism>
<reference evidence="2 3" key="1">
    <citation type="journal article" date="2020" name="IScience">
        <title>Genome Sequencing of the Endangered Kingdonia uniflora (Circaeasteraceae, Ranunculales) Reveals Potential Mechanisms of Evolutionary Specialization.</title>
        <authorList>
            <person name="Sun Y."/>
            <person name="Deng T."/>
            <person name="Zhang A."/>
            <person name="Moore M.J."/>
            <person name="Landis J.B."/>
            <person name="Lin N."/>
            <person name="Zhang H."/>
            <person name="Zhang X."/>
            <person name="Huang J."/>
            <person name="Zhang X."/>
            <person name="Sun H."/>
            <person name="Wang H."/>
        </authorList>
    </citation>
    <scope>NUCLEOTIDE SEQUENCE [LARGE SCALE GENOMIC DNA]</scope>
    <source>
        <strain evidence="2">TB1705</strain>
        <tissue evidence="2">Leaf</tissue>
    </source>
</reference>
<evidence type="ECO:0000313" key="2">
    <source>
        <dbReference type="EMBL" id="KAF6175993.1"/>
    </source>
</evidence>
<comment type="caution">
    <text evidence="2">The sequence shown here is derived from an EMBL/GenBank/DDBJ whole genome shotgun (WGS) entry which is preliminary data.</text>
</comment>
<protein>
    <submittedName>
        <fullName evidence="2">Uncharacterized protein</fullName>
    </submittedName>
</protein>
<dbReference type="EMBL" id="JACGCM010000151">
    <property type="protein sequence ID" value="KAF6175738.1"/>
    <property type="molecule type" value="Genomic_DNA"/>
</dbReference>
<feature type="non-terminal residue" evidence="2">
    <location>
        <position position="1"/>
    </location>
</feature>
<keyword evidence="3" id="KW-1185">Reference proteome</keyword>
<name>A0A7J7P9H2_9MAGN</name>
<dbReference type="Proteomes" id="UP000541444">
    <property type="component" value="Unassembled WGS sequence"/>
</dbReference>
<proteinExistence type="predicted"/>
<evidence type="ECO:0000313" key="3">
    <source>
        <dbReference type="Proteomes" id="UP000541444"/>
    </source>
</evidence>
<sequence>GVWRQALKSVIKGEDFKDTEDPTLEELSLQFTKLLHIAQDGQKGEYQDDFNILGGYNEIIDSRDGNTAFRVAASYAYQSQLKFLNVKQFL</sequence>
<gene>
    <name evidence="2" type="ORF">GIB67_032616</name>
    <name evidence="1" type="ORF">GIB67_038118</name>
</gene>